<proteinExistence type="predicted"/>
<accession>A0A6A7AFB2</accession>
<reference evidence="1" key="1">
    <citation type="journal article" date="2020" name="Stud. Mycol.">
        <title>101 Dothideomycetes genomes: a test case for predicting lifestyles and emergence of pathogens.</title>
        <authorList>
            <person name="Haridas S."/>
            <person name="Albert R."/>
            <person name="Binder M."/>
            <person name="Bloem J."/>
            <person name="Labutti K."/>
            <person name="Salamov A."/>
            <person name="Andreopoulos B."/>
            <person name="Baker S."/>
            <person name="Barry K."/>
            <person name="Bills G."/>
            <person name="Bluhm B."/>
            <person name="Cannon C."/>
            <person name="Castanera R."/>
            <person name="Culley D."/>
            <person name="Daum C."/>
            <person name="Ezra D."/>
            <person name="Gonzalez J."/>
            <person name="Henrissat B."/>
            <person name="Kuo A."/>
            <person name="Liang C."/>
            <person name="Lipzen A."/>
            <person name="Lutzoni F."/>
            <person name="Magnuson J."/>
            <person name="Mondo S."/>
            <person name="Nolan M."/>
            <person name="Ohm R."/>
            <person name="Pangilinan J."/>
            <person name="Park H.-J."/>
            <person name="Ramirez L."/>
            <person name="Alfaro M."/>
            <person name="Sun H."/>
            <person name="Tritt A."/>
            <person name="Yoshinaga Y."/>
            <person name="Zwiers L.-H."/>
            <person name="Turgeon B."/>
            <person name="Goodwin S."/>
            <person name="Spatafora J."/>
            <person name="Crous P."/>
            <person name="Grigoriev I."/>
        </authorList>
    </citation>
    <scope>NUCLEOTIDE SEQUENCE</scope>
    <source>
        <strain evidence="1">CBS 113818</strain>
    </source>
</reference>
<name>A0A6A7AFB2_9PLEO</name>
<dbReference type="EMBL" id="MU006218">
    <property type="protein sequence ID" value="KAF2831574.1"/>
    <property type="molecule type" value="Genomic_DNA"/>
</dbReference>
<dbReference type="AlphaFoldDB" id="A0A6A7AFB2"/>
<protein>
    <submittedName>
        <fullName evidence="1">Uncharacterized protein</fullName>
    </submittedName>
</protein>
<organism evidence="1 2">
    <name type="scientific">Ophiobolus disseminans</name>
    <dbReference type="NCBI Taxonomy" id="1469910"/>
    <lineage>
        <taxon>Eukaryota</taxon>
        <taxon>Fungi</taxon>
        <taxon>Dikarya</taxon>
        <taxon>Ascomycota</taxon>
        <taxon>Pezizomycotina</taxon>
        <taxon>Dothideomycetes</taxon>
        <taxon>Pleosporomycetidae</taxon>
        <taxon>Pleosporales</taxon>
        <taxon>Pleosporineae</taxon>
        <taxon>Phaeosphaeriaceae</taxon>
        <taxon>Ophiobolus</taxon>
    </lineage>
</organism>
<keyword evidence="2" id="KW-1185">Reference proteome</keyword>
<sequence>MDHGCRQTACLAQPSTGAAGPLPAVDTPTSLVCPTGDSAASSSMASIAPVTACPLCVQRVQLETHGLTLRTQFSPFSHRAAHNAGRQTRSRYISRITRGCVVTTSGARPSSPAAANMFTHGPCFIQQHLIMLQIFFRDPTHRIGPLHRARSLLRCSRPSPRVFAHCTFCPPISAAGPRGHRRASAVHMYHVFSSSACSAKRLHSSIARRQGGHYNHAPNWDARLALV</sequence>
<evidence type="ECO:0000313" key="1">
    <source>
        <dbReference type="EMBL" id="KAF2831574.1"/>
    </source>
</evidence>
<gene>
    <name evidence="1" type="ORF">CC86DRAFT_431409</name>
</gene>
<dbReference type="Proteomes" id="UP000799424">
    <property type="component" value="Unassembled WGS sequence"/>
</dbReference>
<evidence type="ECO:0000313" key="2">
    <source>
        <dbReference type="Proteomes" id="UP000799424"/>
    </source>
</evidence>